<feature type="chain" id="PRO_5045730295" evidence="2">
    <location>
        <begin position="21"/>
        <end position="249"/>
    </location>
</feature>
<accession>A0ABV6YJK4</accession>
<comment type="caution">
    <text evidence="3">The sequence shown here is derived from an EMBL/GenBank/DDBJ whole genome shotgun (WGS) entry which is preliminary data.</text>
</comment>
<evidence type="ECO:0000256" key="2">
    <source>
        <dbReference type="SAM" id="SignalP"/>
    </source>
</evidence>
<dbReference type="EMBL" id="JBHPKH010000020">
    <property type="protein sequence ID" value="MFC1572528.1"/>
    <property type="molecule type" value="Genomic_DNA"/>
</dbReference>
<reference evidence="3 4" key="1">
    <citation type="submission" date="2024-09" db="EMBL/GenBank/DDBJ databases">
        <authorList>
            <person name="D'Angelo T."/>
        </authorList>
    </citation>
    <scope>NUCLEOTIDE SEQUENCE [LARGE SCALE GENOMIC DNA]</scope>
    <source>
        <strain evidence="3">SAG AM-320-E07</strain>
    </source>
</reference>
<evidence type="ECO:0000313" key="4">
    <source>
        <dbReference type="Proteomes" id="UP001593833"/>
    </source>
</evidence>
<protein>
    <submittedName>
        <fullName evidence="3">Uncharacterized protein</fullName>
    </submittedName>
</protein>
<evidence type="ECO:0000256" key="1">
    <source>
        <dbReference type="SAM" id="MobiDB-lite"/>
    </source>
</evidence>
<feature type="region of interest" description="Disordered" evidence="1">
    <location>
        <begin position="21"/>
        <end position="45"/>
    </location>
</feature>
<proteinExistence type="predicted"/>
<dbReference type="Gene3D" id="2.60.120.380">
    <property type="match status" value="1"/>
</dbReference>
<feature type="signal peptide" evidence="2">
    <location>
        <begin position="1"/>
        <end position="20"/>
    </location>
</feature>
<evidence type="ECO:0000313" key="3">
    <source>
        <dbReference type="EMBL" id="MFC1572528.1"/>
    </source>
</evidence>
<sequence>MEHVLTALVALVVSGGVALADGPPPWHDPPPKDDNHVTGVPVGGDRSDGDTIEEAWVIAGLPFTGTGNTCLFNDDYDETCPYGGSISPDIVYAFAPPSNMLLVGDLCEGWPYSYDTKMYIYEDAEGNLIACDDDACGSSLGYASYIYNAGLFAGHVYYVVVDGYGGDCGNYLLKLFEGFPCVFDCVDGIPEGEPECYTDYEDTYNAGCDDVPYMFQDVIPCDVSQSRTVARVEPLSSARTCVLTLTGIS</sequence>
<gene>
    <name evidence="3" type="ORF">ACFL6M_02910</name>
</gene>
<name>A0ABV6YJK4_UNCEI</name>
<dbReference type="Proteomes" id="UP001593833">
    <property type="component" value="Unassembled WGS sequence"/>
</dbReference>
<keyword evidence="2" id="KW-0732">Signal</keyword>
<keyword evidence="4" id="KW-1185">Reference proteome</keyword>
<organism evidence="3 4">
    <name type="scientific">Eiseniibacteriota bacterium</name>
    <dbReference type="NCBI Taxonomy" id="2212470"/>
    <lineage>
        <taxon>Bacteria</taxon>
        <taxon>Candidatus Eiseniibacteriota</taxon>
    </lineage>
</organism>